<dbReference type="InterPro" id="IPR036388">
    <property type="entry name" value="WH-like_DNA-bd_sf"/>
</dbReference>
<organism evidence="6 7">
    <name type="scientific">Pyxidicoccus fallax</name>
    <dbReference type="NCBI Taxonomy" id="394095"/>
    <lineage>
        <taxon>Bacteria</taxon>
        <taxon>Pseudomonadati</taxon>
        <taxon>Myxococcota</taxon>
        <taxon>Myxococcia</taxon>
        <taxon>Myxococcales</taxon>
        <taxon>Cystobacterineae</taxon>
        <taxon>Myxococcaceae</taxon>
        <taxon>Pyxidicoccus</taxon>
    </lineage>
</organism>
<dbReference type="SUPFAM" id="SSF46785">
    <property type="entry name" value="Winged helix' DNA-binding domain"/>
    <property type="match status" value="1"/>
</dbReference>
<evidence type="ECO:0000256" key="3">
    <source>
        <dbReference type="ARBA" id="ARBA00023125"/>
    </source>
</evidence>
<dbReference type="CDD" id="cd08417">
    <property type="entry name" value="PBP2_Nitroaromatics_like"/>
    <property type="match status" value="1"/>
</dbReference>
<keyword evidence="2" id="KW-0805">Transcription regulation</keyword>
<dbReference type="InterPro" id="IPR036390">
    <property type="entry name" value="WH_DNA-bd_sf"/>
</dbReference>
<accession>A0A848LEY5</accession>
<proteinExistence type="inferred from homology"/>
<dbReference type="InterPro" id="IPR050389">
    <property type="entry name" value="LysR-type_TF"/>
</dbReference>
<dbReference type="PANTHER" id="PTHR30118">
    <property type="entry name" value="HTH-TYPE TRANSCRIPTIONAL REGULATOR LEUO-RELATED"/>
    <property type="match status" value="1"/>
</dbReference>
<dbReference type="Proteomes" id="UP000518300">
    <property type="component" value="Unassembled WGS sequence"/>
</dbReference>
<evidence type="ECO:0000256" key="4">
    <source>
        <dbReference type="ARBA" id="ARBA00023163"/>
    </source>
</evidence>
<reference evidence="6 7" key="1">
    <citation type="submission" date="2020-04" db="EMBL/GenBank/DDBJ databases">
        <title>Draft genome of Pyxidicoccus fallax type strain.</title>
        <authorList>
            <person name="Whitworth D.E."/>
        </authorList>
    </citation>
    <scope>NUCLEOTIDE SEQUENCE [LARGE SCALE GENOMIC DNA]</scope>
    <source>
        <strain evidence="6 7">DSM 14698</strain>
    </source>
</reference>
<dbReference type="Gene3D" id="3.40.190.10">
    <property type="entry name" value="Periplasmic binding protein-like II"/>
    <property type="match status" value="2"/>
</dbReference>
<protein>
    <submittedName>
        <fullName evidence="6">LysR family transcriptional regulator</fullName>
    </submittedName>
</protein>
<dbReference type="InterPro" id="IPR000847">
    <property type="entry name" value="LysR_HTH_N"/>
</dbReference>
<keyword evidence="7" id="KW-1185">Reference proteome</keyword>
<dbReference type="GO" id="GO:0003677">
    <property type="term" value="F:DNA binding"/>
    <property type="evidence" value="ECO:0007669"/>
    <property type="project" value="UniProtKB-KW"/>
</dbReference>
<dbReference type="Gene3D" id="1.10.10.10">
    <property type="entry name" value="Winged helix-like DNA-binding domain superfamily/Winged helix DNA-binding domain"/>
    <property type="match status" value="1"/>
</dbReference>
<dbReference type="PRINTS" id="PR00039">
    <property type="entry name" value="HTHLYSR"/>
</dbReference>
<evidence type="ECO:0000313" key="7">
    <source>
        <dbReference type="Proteomes" id="UP000518300"/>
    </source>
</evidence>
<evidence type="ECO:0000256" key="2">
    <source>
        <dbReference type="ARBA" id="ARBA00023015"/>
    </source>
</evidence>
<dbReference type="Pfam" id="PF03466">
    <property type="entry name" value="LysR_substrate"/>
    <property type="match status" value="1"/>
</dbReference>
<keyword evidence="4" id="KW-0804">Transcription</keyword>
<sequence>MDISKLDLHLLLALEALLEERNVTRAAERLQLSQPALSARLARLRSLFADPLFVPAAHGRGVVPTPRAAEMQSPLAEALAQLRRLMEGPGVFDPRQSRRTFVIAIRDNPAAILMPEFITQMMAVAPASRLALINPGRDIAERLETGKVDMLVGATDEVGGAMISRPLLEDRFLTAQRKGHPRGQGPIDLDTFCDLGHLLVSTDGGGFSGRVDAALAAKGRQRRVAVSVQSYALAPLILANSDCICTLPSRFLQRFARELDFSPPPPELELGRLSLAALWHPRHQDDPAHAWLREQLFEAARRS</sequence>
<evidence type="ECO:0000259" key="5">
    <source>
        <dbReference type="PROSITE" id="PS50931"/>
    </source>
</evidence>
<dbReference type="Pfam" id="PF00126">
    <property type="entry name" value="HTH_1"/>
    <property type="match status" value="1"/>
</dbReference>
<dbReference type="PANTHER" id="PTHR30118:SF15">
    <property type="entry name" value="TRANSCRIPTIONAL REGULATORY PROTEIN"/>
    <property type="match status" value="1"/>
</dbReference>
<comment type="caution">
    <text evidence="6">The sequence shown here is derived from an EMBL/GenBank/DDBJ whole genome shotgun (WGS) entry which is preliminary data.</text>
</comment>
<dbReference type="AlphaFoldDB" id="A0A848LEY5"/>
<evidence type="ECO:0000313" key="6">
    <source>
        <dbReference type="EMBL" id="NMO16832.1"/>
    </source>
</evidence>
<dbReference type="InterPro" id="IPR005119">
    <property type="entry name" value="LysR_subst-bd"/>
</dbReference>
<feature type="domain" description="HTH lysR-type" evidence="5">
    <location>
        <begin position="6"/>
        <end position="65"/>
    </location>
</feature>
<dbReference type="RefSeq" id="WP_169346119.1">
    <property type="nucleotide sequence ID" value="NZ_JABBJJ010000079.1"/>
</dbReference>
<dbReference type="PROSITE" id="PS50931">
    <property type="entry name" value="HTH_LYSR"/>
    <property type="match status" value="1"/>
</dbReference>
<evidence type="ECO:0000256" key="1">
    <source>
        <dbReference type="ARBA" id="ARBA00009437"/>
    </source>
</evidence>
<dbReference type="EMBL" id="JABBJJ010000079">
    <property type="protein sequence ID" value="NMO16832.1"/>
    <property type="molecule type" value="Genomic_DNA"/>
</dbReference>
<keyword evidence="3" id="KW-0238">DNA-binding</keyword>
<name>A0A848LEY5_9BACT</name>
<dbReference type="InterPro" id="IPR037402">
    <property type="entry name" value="YidZ_PBP2"/>
</dbReference>
<gene>
    <name evidence="6" type="ORF">HG543_18485</name>
</gene>
<dbReference type="GO" id="GO:0003700">
    <property type="term" value="F:DNA-binding transcription factor activity"/>
    <property type="evidence" value="ECO:0007669"/>
    <property type="project" value="InterPro"/>
</dbReference>
<comment type="similarity">
    <text evidence="1">Belongs to the LysR transcriptional regulatory family.</text>
</comment>
<dbReference type="SUPFAM" id="SSF53850">
    <property type="entry name" value="Periplasmic binding protein-like II"/>
    <property type="match status" value="1"/>
</dbReference>